<keyword evidence="6" id="KW-0973">c-di-GMP</keyword>
<dbReference type="AlphaFoldDB" id="A0A4R5TTL4"/>
<keyword evidence="5" id="KW-0021">Allosteric enzyme</keyword>
<evidence type="ECO:0000256" key="12">
    <source>
        <dbReference type="ARBA" id="ARBA00031697"/>
    </source>
</evidence>
<evidence type="ECO:0000256" key="10">
    <source>
        <dbReference type="ARBA" id="ARBA00023159"/>
    </source>
</evidence>
<evidence type="ECO:0000256" key="4">
    <source>
        <dbReference type="ARBA" id="ARBA00022491"/>
    </source>
</evidence>
<accession>A0A4R5TTL4</accession>
<keyword evidence="16" id="KW-1185">Reference proteome</keyword>
<dbReference type="Gene3D" id="2.60.120.10">
    <property type="entry name" value="Jelly Rolls"/>
    <property type="match status" value="1"/>
</dbReference>
<keyword evidence="4" id="KW-0678">Repressor</keyword>
<dbReference type="FunFam" id="1.10.10.10:FF:000006">
    <property type="entry name" value="cAMP-activated global transcriptional regulator CRP"/>
    <property type="match status" value="1"/>
</dbReference>
<dbReference type="InterPro" id="IPR018335">
    <property type="entry name" value="Tscrpt_reg_HTH_Crp-type_CS"/>
</dbReference>
<dbReference type="InterPro" id="IPR000595">
    <property type="entry name" value="cNMP-bd_dom"/>
</dbReference>
<comment type="caution">
    <text evidence="15">The sequence shown here is derived from an EMBL/GenBank/DDBJ whole genome shotgun (WGS) entry which is preliminary data.</text>
</comment>
<gene>
    <name evidence="15" type="primary">crp</name>
    <name evidence="15" type="ORF">E2F46_08380</name>
</gene>
<keyword evidence="11" id="KW-0804">Transcription</keyword>
<evidence type="ECO:0000256" key="6">
    <source>
        <dbReference type="ARBA" id="ARBA00022636"/>
    </source>
</evidence>
<keyword evidence="8" id="KW-0843">Virulence</keyword>
<organism evidence="15 16">
    <name type="scientific">Luteimonas aestuarii</name>
    <dbReference type="NCBI Taxonomy" id="453837"/>
    <lineage>
        <taxon>Bacteria</taxon>
        <taxon>Pseudomonadati</taxon>
        <taxon>Pseudomonadota</taxon>
        <taxon>Gammaproteobacteria</taxon>
        <taxon>Lysobacterales</taxon>
        <taxon>Lysobacteraceae</taxon>
        <taxon>Luteimonas</taxon>
    </lineage>
</organism>
<feature type="domain" description="Cyclic nucleotide-binding" evidence="13">
    <location>
        <begin position="36"/>
        <end position="121"/>
    </location>
</feature>
<keyword evidence="10" id="KW-0010">Activator</keyword>
<dbReference type="InterPro" id="IPR050397">
    <property type="entry name" value="Env_Response_Regulators"/>
</dbReference>
<comment type="subcellular location">
    <subcellularLocation>
        <location evidence="1">Cytoplasm</location>
    </subcellularLocation>
</comment>
<evidence type="ECO:0000256" key="11">
    <source>
        <dbReference type="ARBA" id="ARBA00023163"/>
    </source>
</evidence>
<evidence type="ECO:0000313" key="15">
    <source>
        <dbReference type="EMBL" id="TDK24301.1"/>
    </source>
</evidence>
<evidence type="ECO:0000256" key="1">
    <source>
        <dbReference type="ARBA" id="ARBA00004496"/>
    </source>
</evidence>
<protein>
    <recommendedName>
        <fullName evidence="3">CRP-like protein Clp</fullName>
    </recommendedName>
    <alternativeName>
        <fullName evidence="12">Catabolite activation-like protein</fullName>
    </alternativeName>
</protein>
<reference evidence="15 16" key="1">
    <citation type="submission" date="2019-03" db="EMBL/GenBank/DDBJ databases">
        <title>Luteimonas zhaokaii sp.nov., isolated from the rectal contents of Plateau pika in Yushu, Qinghai Province, China.</title>
        <authorList>
            <person name="Zhang G."/>
        </authorList>
    </citation>
    <scope>NUCLEOTIDE SEQUENCE [LARGE SCALE GENOMIC DNA]</scope>
    <source>
        <strain evidence="15 16">B9</strain>
    </source>
</reference>
<evidence type="ECO:0000313" key="16">
    <source>
        <dbReference type="Proteomes" id="UP000294796"/>
    </source>
</evidence>
<dbReference type="InterPro" id="IPR036390">
    <property type="entry name" value="WH_DNA-bd_sf"/>
</dbReference>
<dbReference type="SUPFAM" id="SSF51206">
    <property type="entry name" value="cAMP-binding domain-like"/>
    <property type="match status" value="1"/>
</dbReference>
<dbReference type="GO" id="GO:0005829">
    <property type="term" value="C:cytosol"/>
    <property type="evidence" value="ECO:0007669"/>
    <property type="project" value="TreeGrafter"/>
</dbReference>
<dbReference type="EMBL" id="SMTF01000005">
    <property type="protein sequence ID" value="TDK24301.1"/>
    <property type="molecule type" value="Genomic_DNA"/>
</dbReference>
<dbReference type="SUPFAM" id="SSF46785">
    <property type="entry name" value="Winged helix' DNA-binding domain"/>
    <property type="match status" value="1"/>
</dbReference>
<dbReference type="NCBIfam" id="NF008732">
    <property type="entry name" value="PRK11753.1"/>
    <property type="match status" value="1"/>
</dbReference>
<dbReference type="GO" id="GO:0003677">
    <property type="term" value="F:DNA binding"/>
    <property type="evidence" value="ECO:0007669"/>
    <property type="project" value="UniProtKB-KW"/>
</dbReference>
<dbReference type="InterPro" id="IPR012318">
    <property type="entry name" value="HTH_CRP"/>
</dbReference>
<dbReference type="PROSITE" id="PS50042">
    <property type="entry name" value="CNMP_BINDING_3"/>
    <property type="match status" value="1"/>
</dbReference>
<dbReference type="SMART" id="SM00100">
    <property type="entry name" value="cNMP"/>
    <property type="match status" value="1"/>
</dbReference>
<dbReference type="Pfam" id="PF00325">
    <property type="entry name" value="Crp"/>
    <property type="match status" value="1"/>
</dbReference>
<evidence type="ECO:0000256" key="3">
    <source>
        <dbReference type="ARBA" id="ARBA00020769"/>
    </source>
</evidence>
<dbReference type="PANTHER" id="PTHR24567:SF68">
    <property type="entry name" value="DNA-BINDING TRANSCRIPTIONAL DUAL REGULATOR CRP"/>
    <property type="match status" value="1"/>
</dbReference>
<dbReference type="Pfam" id="PF00027">
    <property type="entry name" value="cNMP_binding"/>
    <property type="match status" value="1"/>
</dbReference>
<evidence type="ECO:0000259" key="13">
    <source>
        <dbReference type="PROSITE" id="PS50042"/>
    </source>
</evidence>
<evidence type="ECO:0000256" key="7">
    <source>
        <dbReference type="ARBA" id="ARBA00023015"/>
    </source>
</evidence>
<dbReference type="InterPro" id="IPR018490">
    <property type="entry name" value="cNMP-bd_dom_sf"/>
</dbReference>
<dbReference type="GO" id="GO:0003824">
    <property type="term" value="F:catalytic activity"/>
    <property type="evidence" value="ECO:0007669"/>
    <property type="project" value="UniProtKB-KW"/>
</dbReference>
<dbReference type="Gene3D" id="1.10.10.10">
    <property type="entry name" value="Winged helix-like DNA-binding domain superfamily/Winged helix DNA-binding domain"/>
    <property type="match status" value="1"/>
</dbReference>
<dbReference type="InterPro" id="IPR014710">
    <property type="entry name" value="RmlC-like_jellyroll"/>
</dbReference>
<keyword evidence="7" id="KW-0805">Transcription regulation</keyword>
<dbReference type="PRINTS" id="PR00034">
    <property type="entry name" value="HTHCRP"/>
</dbReference>
<evidence type="ECO:0000256" key="5">
    <source>
        <dbReference type="ARBA" id="ARBA00022533"/>
    </source>
</evidence>
<evidence type="ECO:0000256" key="2">
    <source>
        <dbReference type="ARBA" id="ARBA00011738"/>
    </source>
</evidence>
<proteinExistence type="predicted"/>
<dbReference type="PANTHER" id="PTHR24567">
    <property type="entry name" value="CRP FAMILY TRANSCRIPTIONAL REGULATORY PROTEIN"/>
    <property type="match status" value="1"/>
</dbReference>
<dbReference type="InterPro" id="IPR036388">
    <property type="entry name" value="WH-like_DNA-bd_sf"/>
</dbReference>
<dbReference type="SMART" id="SM00419">
    <property type="entry name" value="HTH_CRP"/>
    <property type="match status" value="1"/>
</dbReference>
<dbReference type="PROSITE" id="PS51063">
    <property type="entry name" value="HTH_CRP_2"/>
    <property type="match status" value="1"/>
</dbReference>
<comment type="subunit">
    <text evidence="2">Homodimer.</text>
</comment>
<name>A0A4R5TTL4_9GAMM</name>
<dbReference type="CDD" id="cd00038">
    <property type="entry name" value="CAP_ED"/>
    <property type="match status" value="1"/>
</dbReference>
<feature type="domain" description="HTH crp-type" evidence="14">
    <location>
        <begin position="157"/>
        <end position="229"/>
    </location>
</feature>
<sequence length="229" mass="25763">MNPTPVALISSYRRPAHPMAPSPATIERFLAHCHRRRYPPRTEVFRPGDPAGTLYFVVSGSVSIITEEDDGRELVLGYFGNGEFVGEMGLFIESDTREVILRTRVQCELAEISYERLYQLFEGTLANDATSIMYAIGAQLSRRLLDTSRKAGRLAFLDVTDRITRTLHDLTREPEAMSHPQGTQLRVSRQELARLVGCSREMAGRVLKKLQIDGKLHARGKTVVLYGTR</sequence>
<keyword evidence="9" id="KW-0238">DNA-binding</keyword>
<dbReference type="GO" id="GO:0003700">
    <property type="term" value="F:DNA-binding transcription factor activity"/>
    <property type="evidence" value="ECO:0007669"/>
    <property type="project" value="InterPro"/>
</dbReference>
<dbReference type="PROSITE" id="PS00042">
    <property type="entry name" value="HTH_CRP_1"/>
    <property type="match status" value="1"/>
</dbReference>
<evidence type="ECO:0000259" key="14">
    <source>
        <dbReference type="PROSITE" id="PS51063"/>
    </source>
</evidence>
<dbReference type="Proteomes" id="UP000294796">
    <property type="component" value="Unassembled WGS sequence"/>
</dbReference>
<evidence type="ECO:0000256" key="9">
    <source>
        <dbReference type="ARBA" id="ARBA00023125"/>
    </source>
</evidence>
<dbReference type="OrthoDB" id="61906at2"/>
<evidence type="ECO:0000256" key="8">
    <source>
        <dbReference type="ARBA" id="ARBA00023026"/>
    </source>
</evidence>